<feature type="transmembrane region" description="Helical" evidence="2">
    <location>
        <begin position="838"/>
        <end position="861"/>
    </location>
</feature>
<feature type="transmembrane region" description="Helical" evidence="2">
    <location>
        <begin position="628"/>
        <end position="646"/>
    </location>
</feature>
<dbReference type="Pfam" id="PF01564">
    <property type="entry name" value="Spermine_synth"/>
    <property type="match status" value="1"/>
</dbReference>
<feature type="transmembrane region" description="Helical" evidence="2">
    <location>
        <begin position="287"/>
        <end position="306"/>
    </location>
</feature>
<feature type="transmembrane region" description="Helical" evidence="2">
    <location>
        <begin position="900"/>
        <end position="917"/>
    </location>
</feature>
<feature type="transmembrane region" description="Helical" evidence="2">
    <location>
        <begin position="516"/>
        <end position="537"/>
    </location>
</feature>
<evidence type="ECO:0000256" key="2">
    <source>
        <dbReference type="SAM" id="Phobius"/>
    </source>
</evidence>
<feature type="transmembrane region" description="Helical" evidence="2">
    <location>
        <begin position="565"/>
        <end position="588"/>
    </location>
</feature>
<name>A0A931ISE9_9BURK</name>
<feature type="transmembrane region" description="Helical" evidence="2">
    <location>
        <begin position="204"/>
        <end position="221"/>
    </location>
</feature>
<proteinExistence type="predicted"/>
<feature type="transmembrane region" description="Helical" evidence="2">
    <location>
        <begin position="77"/>
        <end position="97"/>
    </location>
</feature>
<dbReference type="AlphaFoldDB" id="A0A931ISE9"/>
<keyword evidence="2" id="KW-1133">Transmembrane helix</keyword>
<dbReference type="GO" id="GO:0006596">
    <property type="term" value="P:polyamine biosynthetic process"/>
    <property type="evidence" value="ECO:0007669"/>
    <property type="project" value="UniProtKB-KW"/>
</dbReference>
<feature type="transmembrane region" description="Helical" evidence="2">
    <location>
        <begin position="366"/>
        <end position="389"/>
    </location>
</feature>
<evidence type="ECO:0000256" key="1">
    <source>
        <dbReference type="ARBA" id="ARBA00023115"/>
    </source>
</evidence>
<evidence type="ECO:0000313" key="5">
    <source>
        <dbReference type="Proteomes" id="UP000620139"/>
    </source>
</evidence>
<feature type="transmembrane region" description="Helical" evidence="2">
    <location>
        <begin position="485"/>
        <end position="504"/>
    </location>
</feature>
<dbReference type="Pfam" id="PF14378">
    <property type="entry name" value="PAP2_3"/>
    <property type="match status" value="1"/>
</dbReference>
<feature type="transmembrane region" description="Helical" evidence="2">
    <location>
        <begin position="747"/>
        <end position="767"/>
    </location>
</feature>
<feature type="transmembrane region" description="Helical" evidence="2">
    <location>
        <begin position="233"/>
        <end position="250"/>
    </location>
</feature>
<dbReference type="PANTHER" id="PTHR43317">
    <property type="entry name" value="THERMOSPERMINE SYNTHASE ACAULIS5"/>
    <property type="match status" value="1"/>
</dbReference>
<keyword evidence="1" id="KW-0620">Polyamine biosynthesis</keyword>
<keyword evidence="2" id="KW-0812">Transmembrane</keyword>
<dbReference type="PANTHER" id="PTHR43317:SF1">
    <property type="entry name" value="THERMOSPERMINE SYNTHASE ACAULIS5"/>
    <property type="match status" value="1"/>
</dbReference>
<dbReference type="EMBL" id="JAEDAL010000001">
    <property type="protein sequence ID" value="MBH9551827.1"/>
    <property type="molecule type" value="Genomic_DNA"/>
</dbReference>
<dbReference type="Gene3D" id="3.40.50.150">
    <property type="entry name" value="Vaccinia Virus protein VP39"/>
    <property type="match status" value="1"/>
</dbReference>
<dbReference type="SUPFAM" id="SSF103473">
    <property type="entry name" value="MFS general substrate transporter"/>
    <property type="match status" value="1"/>
</dbReference>
<feature type="transmembrane region" description="Helical" evidence="2">
    <location>
        <begin position="715"/>
        <end position="735"/>
    </location>
</feature>
<keyword evidence="5" id="KW-1185">Reference proteome</keyword>
<dbReference type="GO" id="GO:0016020">
    <property type="term" value="C:membrane"/>
    <property type="evidence" value="ECO:0007669"/>
    <property type="project" value="UniProtKB-SubCell"/>
</dbReference>
<organism evidence="4 5">
    <name type="scientific">Inhella gelatinilytica</name>
    <dbReference type="NCBI Taxonomy" id="2795030"/>
    <lineage>
        <taxon>Bacteria</taxon>
        <taxon>Pseudomonadati</taxon>
        <taxon>Pseudomonadota</taxon>
        <taxon>Betaproteobacteria</taxon>
        <taxon>Burkholderiales</taxon>
        <taxon>Sphaerotilaceae</taxon>
        <taxon>Inhella</taxon>
    </lineage>
</organism>
<dbReference type="Gene3D" id="1.20.1250.20">
    <property type="entry name" value="MFS general substrate transporter like domains"/>
    <property type="match status" value="1"/>
</dbReference>
<protein>
    <submittedName>
        <fullName evidence="4">Phosphatase PAP2 family protein</fullName>
    </submittedName>
</protein>
<reference evidence="4" key="1">
    <citation type="submission" date="2020-12" db="EMBL/GenBank/DDBJ databases">
        <title>The genome sequence of Inhella sp. 4Y17.</title>
        <authorList>
            <person name="Liu Y."/>
        </authorList>
    </citation>
    <scope>NUCLEOTIDE SEQUENCE</scope>
    <source>
        <strain evidence="4">4Y10</strain>
    </source>
</reference>
<feature type="transmembrane region" description="Helical" evidence="2">
    <location>
        <begin position="453"/>
        <end position="473"/>
    </location>
</feature>
<dbReference type="SUPFAM" id="SSF53335">
    <property type="entry name" value="S-adenosyl-L-methionine-dependent methyltransferases"/>
    <property type="match status" value="1"/>
</dbReference>
<accession>A0A931ISE9</accession>
<dbReference type="InterPro" id="IPR029063">
    <property type="entry name" value="SAM-dependent_MTases_sf"/>
</dbReference>
<feature type="transmembrane region" description="Helical" evidence="2">
    <location>
        <begin position="103"/>
        <end position="125"/>
    </location>
</feature>
<evidence type="ECO:0000313" key="4">
    <source>
        <dbReference type="EMBL" id="MBH9551827.1"/>
    </source>
</evidence>
<dbReference type="InterPro" id="IPR026841">
    <property type="entry name" value="Aur1/Ipt1"/>
</dbReference>
<feature type="domain" description="Inositolphosphotransferase Aur1/Ipt1" evidence="3">
    <location>
        <begin position="198"/>
        <end position="346"/>
    </location>
</feature>
<feature type="transmembrane region" description="Helical" evidence="2">
    <location>
        <begin position="867"/>
        <end position="888"/>
    </location>
</feature>
<sequence>MNDLDRSLPVIRAWAQALLVCALLLKVAQWVVFGVNSLVDLGDFDAERWIVHFGTVFVFPVLFLLIAGWLPFSRRLLIGLVVAGLPVVALLFIFGSGRYIGFLAYQFALLPLIYFLLARAIWAWWESRRTVSALPGWLIAFFWLTVLIKSFDTVALAWLKLSGVLFPATYDVHLYKLELAYDNLAARVAAVHLSLPVWMRESTVFIYAVLNSLFLPLLALLHRERKATPLHGWVMLLTPFLVAWCCYAWLPASGPSYLFQMKYPVGVPSPADVTAALSTVIPAPRNAMPSMHFSGAIFVFMIAAALRRKGFMLPATVLVLGTAWATLALGEHYVIDLVVALPFAPALAILLMRAPLWRVAPRWQKGVVWSAGATFVVWMLLLRLAPAWLQANLGWVQVFSVWSVGVGLYLMGLHVTKVWSEASTQEALLAPSLHVKAFTPPHFLPHELQGKKWLVGIFFFSGFAGLVYEVVYAKALGVTFGGTALAANTVLMTYMGGMALGAWLGGGLAARSRQPLMLYAFFEAAIGIYAAVTPQLFHGVQQIYVALALDAAPDAGWLTALRMGLGAAVLGVPTVLMGATLPLVFQCLRGMGIPTGRAIAPLYAANVLGAAVGALVAGYALLPAVGRTGSTLIAAVLSLMVALYVIDKIKRGVLEAPVGAQESGLRPGSQGAPALTVGPREGLSALAVLTIGGVVTLALEVVFMHLLAVVAGNSVYAFGLMLSTFLLGLGLGSTVGEGLMRRWSRSTLVLTAQCGIALCIFLTAFVWDGLASYMGSFGPAQQWVWLGFGARELVRALVCTLAMLPPAFFIGLSYPAAMGLAADWLAQRRYAGEAVRGVGLASALNTMGNIGGVLLAGFWWLPEFGSRNVLLGLAVTAVVLAGLVAWSAQTTEPRRVHRRWLPVGAAAGLLTFFPAHWNHTALSTGGNVYFQTQRWGEVIDYAESVEGGLTSVARAPDSTGGSQLTLLTNGKFQGNNAQGGEMVAQESFALIPLMHTAQRGAALVIGYGTGMTARVLQDQGFAQLEIAETSRDIVSLADRHFESINAGISRHPVVKMHYTDGRNFLLTQSKQFDLISLEISSIWFAGAANLYNREFYELANARLRPQGVLQQWVQLHHMRPLDFLHVLGSVRSVFKYVWVYVSGGQGILVASNDDAAFINEKALDKLMKGHTISAMNLSDLPRKLVASPGRVDAIIRRLDPELNNLVSTDNNLYLEYSTPKGNAVREDTIGQILEMLTKR</sequence>
<feature type="transmembrane region" description="Helical" evidence="2">
    <location>
        <begin position="333"/>
        <end position="354"/>
    </location>
</feature>
<feature type="transmembrane region" description="Helical" evidence="2">
    <location>
        <begin position="793"/>
        <end position="817"/>
    </location>
</feature>
<dbReference type="RefSeq" id="WP_198099423.1">
    <property type="nucleotide sequence ID" value="NZ_JAEDAL010000001.1"/>
</dbReference>
<feature type="transmembrane region" description="Helical" evidence="2">
    <location>
        <begin position="600"/>
        <end position="622"/>
    </location>
</feature>
<keyword evidence="2" id="KW-0472">Membrane</keyword>
<dbReference type="InterPro" id="IPR036259">
    <property type="entry name" value="MFS_trans_sf"/>
</dbReference>
<dbReference type="Proteomes" id="UP000620139">
    <property type="component" value="Unassembled WGS sequence"/>
</dbReference>
<feature type="transmembrane region" description="Helical" evidence="2">
    <location>
        <begin position="311"/>
        <end position="327"/>
    </location>
</feature>
<feature type="transmembrane region" description="Helical" evidence="2">
    <location>
        <begin position="137"/>
        <end position="159"/>
    </location>
</feature>
<feature type="transmembrane region" description="Helical" evidence="2">
    <location>
        <begin position="395"/>
        <end position="415"/>
    </location>
</feature>
<gene>
    <name evidence="4" type="ORF">I7X43_03095</name>
</gene>
<comment type="caution">
    <text evidence="4">The sequence shown here is derived from an EMBL/GenBank/DDBJ whole genome shotgun (WGS) entry which is preliminary data.</text>
</comment>
<feature type="transmembrane region" description="Helical" evidence="2">
    <location>
        <begin position="50"/>
        <end position="70"/>
    </location>
</feature>
<feature type="transmembrane region" description="Helical" evidence="2">
    <location>
        <begin position="685"/>
        <end position="709"/>
    </location>
</feature>
<evidence type="ECO:0000259" key="3">
    <source>
        <dbReference type="Pfam" id="PF14378"/>
    </source>
</evidence>